<dbReference type="AlphaFoldDB" id="A0A1H5YCS0"/>
<keyword evidence="2" id="KW-1185">Reference proteome</keyword>
<protein>
    <recommendedName>
        <fullName evidence="3">Xylose isomerase-like TIM barrel</fullName>
    </recommendedName>
</protein>
<evidence type="ECO:0008006" key="3">
    <source>
        <dbReference type="Google" id="ProtNLM"/>
    </source>
</evidence>
<dbReference type="EMBL" id="FNVR01000018">
    <property type="protein sequence ID" value="SEG21226.1"/>
    <property type="molecule type" value="Genomic_DNA"/>
</dbReference>
<accession>A0A1H5YCS0</accession>
<dbReference type="Proteomes" id="UP000236736">
    <property type="component" value="Unassembled WGS sequence"/>
</dbReference>
<reference evidence="2" key="1">
    <citation type="submission" date="2016-10" db="EMBL/GenBank/DDBJ databases">
        <authorList>
            <person name="Varghese N."/>
            <person name="Submissions S."/>
        </authorList>
    </citation>
    <scope>NUCLEOTIDE SEQUENCE [LARGE SCALE GENOMIC DNA]</scope>
    <source>
        <strain evidence="2">DSM 17298</strain>
    </source>
</reference>
<dbReference type="SUPFAM" id="SSF51658">
    <property type="entry name" value="Xylose isomerase-like"/>
    <property type="match status" value="1"/>
</dbReference>
<name>A0A1H5YCS0_9BACT</name>
<dbReference type="OrthoDB" id="9785907at2"/>
<dbReference type="RefSeq" id="WP_103925546.1">
    <property type="nucleotide sequence ID" value="NZ_BBFN01000057.1"/>
</dbReference>
<dbReference type="InterPro" id="IPR036237">
    <property type="entry name" value="Xyl_isomerase-like_sf"/>
</dbReference>
<gene>
    <name evidence="1" type="ORF">SAMN03080598_02907</name>
</gene>
<evidence type="ECO:0000313" key="1">
    <source>
        <dbReference type="EMBL" id="SEG21226.1"/>
    </source>
</evidence>
<sequence length="409" mass="46568">MNVKGFHLSYCSNIHPGESWEATFQNLKIYIPEVRQRLKAEGPFGIGLRISNEASIELEKPEKLAEFQTWLRKFNAYVFTMNGFPYGDFHRQIVKEKVHFPDWTTADRRDYTIRSFRILSQLLPEGIAGGISTSPISYRHWFKSADALNTGMETATQHLLEVVEQLVLIHRIAGKLMHLDIEPEPDGVLENSDEIVCLFADWLLPKGKPWLAEKFGIAEEEAEKLIKTHIQVCYDVCHFAIVYEEPADTFAKFEAAGIQIGKIQISAALKVLIPATPNVKFSLGKKLQSFVESTYLHQVVAKQEDGTLKSYSDLPQALATLADTKEKEWRIHFHVPVFLENYGSFSSTQETISIVLKEILFNPEITQHLEVETYTWEVLPEDTRLSLGESIARELSWVIGEMGEEPGKK</sequence>
<dbReference type="NCBIfam" id="NF035939">
    <property type="entry name" value="TIM_EboE"/>
    <property type="match status" value="1"/>
</dbReference>
<evidence type="ECO:0000313" key="2">
    <source>
        <dbReference type="Proteomes" id="UP000236736"/>
    </source>
</evidence>
<dbReference type="STRING" id="1120964.GCA_001313265_07142"/>
<proteinExistence type="predicted"/>
<organism evidence="1 2">
    <name type="scientific">Algoriphagus boritolerans DSM 17298 = JCM 18970</name>
    <dbReference type="NCBI Taxonomy" id="1120964"/>
    <lineage>
        <taxon>Bacteria</taxon>
        <taxon>Pseudomonadati</taxon>
        <taxon>Bacteroidota</taxon>
        <taxon>Cytophagia</taxon>
        <taxon>Cytophagales</taxon>
        <taxon>Cyclobacteriaceae</taxon>
        <taxon>Algoriphagus</taxon>
    </lineage>
</organism>